<dbReference type="Proteomes" id="UP000701853">
    <property type="component" value="Chromosome 5"/>
</dbReference>
<sequence length="172" mass="19818">MELILLLVIIIVTVVLVGVSVMFLRLLDALVLTPKRIRSQLQIQPITQSTPPSSLTPNNTKFKGKQVWLSHHLYSQFSDLVLRFRLRSTHMFSPRGIRILQRKHPDMVENGYVREATRMIMWFLHGGMSVNVNIGFPTWSISRKTTRMISFLQVSSLGGSPVFFYRFLSKTK</sequence>
<keyword evidence="1" id="KW-0472">Membrane</keyword>
<gene>
    <name evidence="2" type="ORF">CXB51_010950</name>
</gene>
<feature type="transmembrane region" description="Helical" evidence="1">
    <location>
        <begin position="122"/>
        <end position="142"/>
    </location>
</feature>
<evidence type="ECO:0000313" key="2">
    <source>
        <dbReference type="EMBL" id="KAG8493368.1"/>
    </source>
</evidence>
<evidence type="ECO:0000256" key="1">
    <source>
        <dbReference type="SAM" id="Phobius"/>
    </source>
</evidence>
<feature type="transmembrane region" description="Helical" evidence="1">
    <location>
        <begin position="148"/>
        <end position="168"/>
    </location>
</feature>
<keyword evidence="3" id="KW-1185">Reference proteome</keyword>
<dbReference type="AlphaFoldDB" id="A0A8J5YND5"/>
<proteinExistence type="predicted"/>
<feature type="transmembrane region" description="Helical" evidence="1">
    <location>
        <begin position="6"/>
        <end position="27"/>
    </location>
</feature>
<protein>
    <submittedName>
        <fullName evidence="2">Uncharacterized protein</fullName>
    </submittedName>
</protein>
<name>A0A8J5YND5_9ROSI</name>
<dbReference type="EMBL" id="JAHUZN010000005">
    <property type="protein sequence ID" value="KAG8493368.1"/>
    <property type="molecule type" value="Genomic_DNA"/>
</dbReference>
<comment type="caution">
    <text evidence="2">The sequence shown here is derived from an EMBL/GenBank/DDBJ whole genome shotgun (WGS) entry which is preliminary data.</text>
</comment>
<reference evidence="2 3" key="1">
    <citation type="journal article" date="2021" name="bioRxiv">
        <title>The Gossypium anomalum genome as a resource for cotton improvement and evolutionary analysis of hybrid incompatibility.</title>
        <authorList>
            <person name="Grover C.E."/>
            <person name="Yuan D."/>
            <person name="Arick M.A."/>
            <person name="Miller E.R."/>
            <person name="Hu G."/>
            <person name="Peterson D.G."/>
            <person name="Wendel J.F."/>
            <person name="Udall J.A."/>
        </authorList>
    </citation>
    <scope>NUCLEOTIDE SEQUENCE [LARGE SCALE GENOMIC DNA]</scope>
    <source>
        <strain evidence="2">JFW-Udall</strain>
        <tissue evidence="2">Leaf</tissue>
    </source>
</reference>
<keyword evidence="1" id="KW-0812">Transmembrane</keyword>
<evidence type="ECO:0000313" key="3">
    <source>
        <dbReference type="Proteomes" id="UP000701853"/>
    </source>
</evidence>
<organism evidence="2 3">
    <name type="scientific">Gossypium anomalum</name>
    <dbReference type="NCBI Taxonomy" id="47600"/>
    <lineage>
        <taxon>Eukaryota</taxon>
        <taxon>Viridiplantae</taxon>
        <taxon>Streptophyta</taxon>
        <taxon>Embryophyta</taxon>
        <taxon>Tracheophyta</taxon>
        <taxon>Spermatophyta</taxon>
        <taxon>Magnoliopsida</taxon>
        <taxon>eudicotyledons</taxon>
        <taxon>Gunneridae</taxon>
        <taxon>Pentapetalae</taxon>
        <taxon>rosids</taxon>
        <taxon>malvids</taxon>
        <taxon>Malvales</taxon>
        <taxon>Malvaceae</taxon>
        <taxon>Malvoideae</taxon>
        <taxon>Gossypium</taxon>
    </lineage>
</organism>
<dbReference type="OrthoDB" id="997487at2759"/>
<accession>A0A8J5YND5</accession>
<keyword evidence="1" id="KW-1133">Transmembrane helix</keyword>